<dbReference type="InterPro" id="IPR020845">
    <property type="entry name" value="AMP-binding_CS"/>
</dbReference>
<dbReference type="Proteomes" id="UP000323011">
    <property type="component" value="Unassembled WGS sequence"/>
</dbReference>
<comment type="similarity">
    <text evidence="1">Belongs to the ATP-dependent AMP-binding enzyme family.</text>
</comment>
<evidence type="ECO:0000313" key="11">
    <source>
        <dbReference type="EMBL" id="KAA0177733.1"/>
    </source>
</evidence>
<dbReference type="AlphaFoldDB" id="A0A5A8DUX5"/>
<dbReference type="EMBL" id="VLTO01000003">
    <property type="protein sequence ID" value="KAA0177733.1"/>
    <property type="molecule type" value="Genomic_DNA"/>
</dbReference>
<feature type="transmembrane region" description="Helical" evidence="6">
    <location>
        <begin position="28"/>
        <end position="50"/>
    </location>
</feature>
<evidence type="ECO:0000313" key="12">
    <source>
        <dbReference type="Proteomes" id="UP000322899"/>
    </source>
</evidence>
<dbReference type="InterPro" id="IPR000873">
    <property type="entry name" value="AMP-dep_synth/lig_dom"/>
</dbReference>
<dbReference type="EMBL" id="VLTN01000004">
    <property type="protein sequence ID" value="KAA0156359.1"/>
    <property type="molecule type" value="Genomic_DNA"/>
</dbReference>
<sequence>MSAAAHARTKALWQNSLDRAQAAAKPSLLGPMLTSTVISALAFGSAWASCKTMNLASQPQQAFVYSLAGLGSLAMYAMALGFIAGERSEEPDVCLAVPDLSADGGLPRGSALHPGKLMQTISPTGLRTVDAVIREAAKRFADSDCAGYRKVKRAYEEVQHYKAEDGSMKERMMARFELSDKWTWETFREVDTQMDHVALGLEALGIAPRENLMLFAESSKRWQLCLHGSLRINAVVATAYATLGLPALAYSIEKTGATTLFVDRTLLARLAKIKDGCDVEGTPASIKCLKRVVIVEDLFAALDSKVAEAKAAIEELKARDAEHGGPIEVVTLDDVMRDGAKRMAERDAVLETAERTTKPEDIAVIMFTSGSTGMPKGVVVLHSNLCAAMAGLDAGCPDLRKGDTLMGFLPLAHILALAAEHVIFAKGARVGYGTPKTLTGTLPAVAGLCKGDITCLEPSVMAGVPEIYNRILGGVRKAVAAKGAVTQALFDMGVKAKIANVDSRGMAGIHHTFWDALVFHKVRTQLLGRNMRLFISGGGPLPAETQRFVSCVFCTPIQQGYGLTETCGGATVAWADCKRVGSSGPVIPCSEIKLIAWEEGDYRPSDKPLPRGEICISGPHVAAGYFKDEAMTKESFVKDSDGKTWFLTGDIGRWEEDGTLSIIDRKKDLVKFSGGEYVSFGKVEQVLKSLAITAQQCLVGDSTRKGPLLLCVPDFTEVAKAIPECKGQPAEEVATRADVKALIKKQVIDRCVGGGLARFERPVDVVVLADEWTPESELLTAALKLRRNKIAKHFHDLIDATYARLE</sequence>
<dbReference type="Proteomes" id="UP000322899">
    <property type="component" value="Unassembled WGS sequence"/>
</dbReference>
<dbReference type="OMA" id="PEFGYSA"/>
<feature type="domain" description="AMP-dependent synthetase/ligase" evidence="7">
    <location>
        <begin position="176"/>
        <end position="626"/>
    </location>
</feature>
<evidence type="ECO:0000313" key="9">
    <source>
        <dbReference type="EMBL" id="KAA0166455.1"/>
    </source>
</evidence>
<dbReference type="GO" id="GO:0005524">
    <property type="term" value="F:ATP binding"/>
    <property type="evidence" value="ECO:0007669"/>
    <property type="project" value="UniProtKB-KW"/>
</dbReference>
<evidence type="ECO:0000313" key="13">
    <source>
        <dbReference type="Proteomes" id="UP000323011"/>
    </source>
</evidence>
<comment type="catalytic activity">
    <reaction evidence="5">
        <text>a long-chain fatty acid + ATP + CoA = a long-chain fatty acyl-CoA + AMP + diphosphate</text>
        <dbReference type="Rhea" id="RHEA:15421"/>
        <dbReference type="ChEBI" id="CHEBI:30616"/>
        <dbReference type="ChEBI" id="CHEBI:33019"/>
        <dbReference type="ChEBI" id="CHEBI:57287"/>
        <dbReference type="ChEBI" id="CHEBI:57560"/>
        <dbReference type="ChEBI" id="CHEBI:83139"/>
        <dbReference type="ChEBI" id="CHEBI:456215"/>
        <dbReference type="EC" id="6.2.1.3"/>
    </reaction>
</comment>
<accession>A0A5A8DUX5</accession>
<dbReference type="PANTHER" id="PTHR43272">
    <property type="entry name" value="LONG-CHAIN-FATTY-ACID--COA LIGASE"/>
    <property type="match status" value="1"/>
</dbReference>
<dbReference type="GO" id="GO:0016020">
    <property type="term" value="C:membrane"/>
    <property type="evidence" value="ECO:0007669"/>
    <property type="project" value="TreeGrafter"/>
</dbReference>
<keyword evidence="4" id="KW-0067">ATP-binding</keyword>
<evidence type="ECO:0000256" key="3">
    <source>
        <dbReference type="ARBA" id="ARBA00022741"/>
    </source>
</evidence>
<name>A0A5A8DUX5_CAFRO</name>
<proteinExistence type="inferred from homology"/>
<evidence type="ECO:0000313" key="8">
    <source>
        <dbReference type="EMBL" id="KAA0156359.1"/>
    </source>
</evidence>
<evidence type="ECO:0000256" key="4">
    <source>
        <dbReference type="ARBA" id="ARBA00022840"/>
    </source>
</evidence>
<dbReference type="Proteomes" id="UP000324907">
    <property type="component" value="Unassembled WGS sequence"/>
</dbReference>
<dbReference type="EMBL" id="VLTL01000039">
    <property type="protein sequence ID" value="KAA0166455.1"/>
    <property type="molecule type" value="Genomic_DNA"/>
</dbReference>
<dbReference type="Proteomes" id="UP000325113">
    <property type="component" value="Unassembled WGS sequence"/>
</dbReference>
<organism evidence="10 15">
    <name type="scientific">Cafeteria roenbergensis</name>
    <name type="common">Marine flagellate</name>
    <dbReference type="NCBI Taxonomy" id="33653"/>
    <lineage>
        <taxon>Eukaryota</taxon>
        <taxon>Sar</taxon>
        <taxon>Stramenopiles</taxon>
        <taxon>Bigyra</taxon>
        <taxon>Opalozoa</taxon>
        <taxon>Bicosoecida</taxon>
        <taxon>Cafeteriaceae</taxon>
        <taxon>Cafeteria</taxon>
    </lineage>
</organism>
<evidence type="ECO:0000256" key="2">
    <source>
        <dbReference type="ARBA" id="ARBA00022598"/>
    </source>
</evidence>
<dbReference type="Gene3D" id="3.40.50.12780">
    <property type="entry name" value="N-terminal domain of ligase-like"/>
    <property type="match status" value="1"/>
</dbReference>
<evidence type="ECO:0000259" key="7">
    <source>
        <dbReference type="Pfam" id="PF00501"/>
    </source>
</evidence>
<evidence type="ECO:0000313" key="14">
    <source>
        <dbReference type="Proteomes" id="UP000324907"/>
    </source>
</evidence>
<dbReference type="GO" id="GO:0004467">
    <property type="term" value="F:long-chain fatty acid-CoA ligase activity"/>
    <property type="evidence" value="ECO:0007669"/>
    <property type="project" value="UniProtKB-EC"/>
</dbReference>
<reference evidence="12 13" key="1">
    <citation type="submission" date="2019-07" db="EMBL/GenBank/DDBJ databases">
        <title>Genomes of Cafeteria roenbergensis.</title>
        <authorList>
            <person name="Fischer M.G."/>
            <person name="Hackl T."/>
            <person name="Roman M."/>
        </authorList>
    </citation>
    <scope>NUCLEOTIDE SEQUENCE [LARGE SCALE GENOMIC DNA]</scope>
    <source>
        <strain evidence="8 13">BVI</strain>
        <strain evidence="10 15">Cflag</strain>
        <strain evidence="11 12">E4-10P</strain>
        <strain evidence="9 14">RCC970-E3</strain>
    </source>
</reference>
<dbReference type="SUPFAM" id="SSF56801">
    <property type="entry name" value="Acetyl-CoA synthetase-like"/>
    <property type="match status" value="1"/>
</dbReference>
<gene>
    <name evidence="11" type="ORF">FNF27_00905</name>
    <name evidence="9" type="ORF">FNF28_03096</name>
    <name evidence="8" type="ORF">FNF29_01152</name>
    <name evidence="10" type="ORF">FNF31_00346</name>
</gene>
<dbReference type="PROSITE" id="PS00455">
    <property type="entry name" value="AMP_BINDING"/>
    <property type="match status" value="1"/>
</dbReference>
<keyword evidence="2" id="KW-0436">Ligase</keyword>
<keyword evidence="6" id="KW-1133">Transmembrane helix</keyword>
<evidence type="ECO:0000256" key="1">
    <source>
        <dbReference type="ARBA" id="ARBA00006432"/>
    </source>
</evidence>
<dbReference type="Pfam" id="PF00501">
    <property type="entry name" value="AMP-binding"/>
    <property type="match status" value="1"/>
</dbReference>
<evidence type="ECO:0000313" key="15">
    <source>
        <dbReference type="Proteomes" id="UP000325113"/>
    </source>
</evidence>
<evidence type="ECO:0000256" key="5">
    <source>
        <dbReference type="ARBA" id="ARBA00036813"/>
    </source>
</evidence>
<dbReference type="PANTHER" id="PTHR43272:SF83">
    <property type="entry name" value="ACYL-COA SYNTHETASE LONG-CHAIN, ISOFORM J"/>
    <property type="match status" value="1"/>
</dbReference>
<feature type="transmembrane region" description="Helical" evidence="6">
    <location>
        <begin position="62"/>
        <end position="84"/>
    </location>
</feature>
<protein>
    <recommendedName>
        <fullName evidence="7">AMP-dependent synthetase/ligase domain-containing protein</fullName>
    </recommendedName>
</protein>
<keyword evidence="13" id="KW-1185">Reference proteome</keyword>
<keyword evidence="6" id="KW-0472">Membrane</keyword>
<dbReference type="GO" id="GO:0005783">
    <property type="term" value="C:endoplasmic reticulum"/>
    <property type="evidence" value="ECO:0007669"/>
    <property type="project" value="TreeGrafter"/>
</dbReference>
<dbReference type="InterPro" id="IPR042099">
    <property type="entry name" value="ANL_N_sf"/>
</dbReference>
<dbReference type="EMBL" id="VLTM01000002">
    <property type="protein sequence ID" value="KAA0168464.1"/>
    <property type="molecule type" value="Genomic_DNA"/>
</dbReference>
<keyword evidence="6" id="KW-0812">Transmembrane</keyword>
<keyword evidence="3" id="KW-0547">Nucleotide-binding</keyword>
<evidence type="ECO:0000256" key="6">
    <source>
        <dbReference type="SAM" id="Phobius"/>
    </source>
</evidence>
<dbReference type="OrthoDB" id="1700726at2759"/>
<comment type="caution">
    <text evidence="10">The sequence shown here is derived from an EMBL/GenBank/DDBJ whole genome shotgun (WGS) entry which is preliminary data.</text>
</comment>
<evidence type="ECO:0000313" key="10">
    <source>
        <dbReference type="EMBL" id="KAA0168464.1"/>
    </source>
</evidence>